<evidence type="ECO:0000313" key="8">
    <source>
        <dbReference type="Proteomes" id="UP000663870"/>
    </source>
</evidence>
<dbReference type="PANTHER" id="PTHR11375:SF0">
    <property type="entry name" value="ACIDIC LEUCINE-RICH NUCLEAR PHOSPHOPROTEIN 32 FAMILY MEMBER A"/>
    <property type="match status" value="1"/>
</dbReference>
<dbReference type="Proteomes" id="UP000663889">
    <property type="component" value="Unassembled WGS sequence"/>
</dbReference>
<organism evidence="5 7">
    <name type="scientific">Rotaria sordida</name>
    <dbReference type="NCBI Taxonomy" id="392033"/>
    <lineage>
        <taxon>Eukaryota</taxon>
        <taxon>Metazoa</taxon>
        <taxon>Spiralia</taxon>
        <taxon>Gnathifera</taxon>
        <taxon>Rotifera</taxon>
        <taxon>Eurotatoria</taxon>
        <taxon>Bdelloidea</taxon>
        <taxon>Philodinida</taxon>
        <taxon>Philodinidae</taxon>
        <taxon>Rotaria</taxon>
    </lineage>
</organism>
<keyword evidence="1" id="KW-0433">Leucine-rich repeat</keyword>
<dbReference type="EMBL" id="CAJNOL010000296">
    <property type="protein sequence ID" value="CAF0990642.1"/>
    <property type="molecule type" value="Genomic_DNA"/>
</dbReference>
<protein>
    <recommendedName>
        <fullName evidence="9">CCHC-type domain-containing protein</fullName>
    </recommendedName>
</protein>
<gene>
    <name evidence="6" type="ORF">JXQ802_LOCUS13654</name>
    <name evidence="5" type="ORF">PYM288_LOCUS12054</name>
    <name evidence="4" type="ORF">SEV965_LOCUS4003</name>
</gene>
<name>A0A814D6Q4_9BILA</name>
<evidence type="ECO:0000313" key="6">
    <source>
        <dbReference type="EMBL" id="CAF0990642.1"/>
    </source>
</evidence>
<dbReference type="GO" id="GO:0005634">
    <property type="term" value="C:nucleus"/>
    <property type="evidence" value="ECO:0007669"/>
    <property type="project" value="TreeGrafter"/>
</dbReference>
<evidence type="ECO:0000313" key="5">
    <source>
        <dbReference type="EMBL" id="CAF0949625.1"/>
    </source>
</evidence>
<feature type="region of interest" description="Disordered" evidence="3">
    <location>
        <begin position="217"/>
        <end position="354"/>
    </location>
</feature>
<evidence type="ECO:0000313" key="7">
    <source>
        <dbReference type="Proteomes" id="UP000663854"/>
    </source>
</evidence>
<dbReference type="EMBL" id="CAJNOU010000108">
    <property type="protein sequence ID" value="CAF0868788.1"/>
    <property type="molecule type" value="Genomic_DNA"/>
</dbReference>
<dbReference type="InterPro" id="IPR045081">
    <property type="entry name" value="AN32"/>
</dbReference>
<evidence type="ECO:0008006" key="9">
    <source>
        <dbReference type="Google" id="ProtNLM"/>
    </source>
</evidence>
<evidence type="ECO:0000256" key="2">
    <source>
        <dbReference type="ARBA" id="ARBA00022737"/>
    </source>
</evidence>
<sequence length="354" mass="42195">MFVENRESFSFFFNDHKWSQVINSLEYEKIRSNHLPPQFSVIICNVPTGKDINLLLDDIINDYANMINAFRLSIKNQLPTTIVRLNLTCIKTIDELLSKKFIYIDNARLPVTEYLASTEVLICSKCFQIGHFRSTCKSLLEYCKVCGIGTDDVKQHKDVCNIQLNIIKIIQQIIGSTITIFLILNGNRGDYLRSHESAISTDVNAANSQWREKHKELEQLKEKEKEEEDEKEEDEDDEEEEEEEKEEDDDEEEEEDDDEEGEDDDDDEEEEEEEEREEEEKEKEEEEDEDEEEEEEEEEEDEDEEEDEEEEEEEEEEKEEGEEEEDEEEEEKEEEQQQKRKRRSTTKNPKRRRD</sequence>
<dbReference type="PANTHER" id="PTHR11375">
    <property type="entry name" value="ACIDIC LEUCINE-RICH NUCLEAR PHOSPHOPROTEIN 32"/>
    <property type="match status" value="1"/>
</dbReference>
<evidence type="ECO:0000313" key="4">
    <source>
        <dbReference type="EMBL" id="CAF0868788.1"/>
    </source>
</evidence>
<keyword evidence="8" id="KW-1185">Reference proteome</keyword>
<dbReference type="AlphaFoldDB" id="A0A814D6Q4"/>
<comment type="caution">
    <text evidence="5">The sequence shown here is derived from an EMBL/GenBank/DDBJ whole genome shotgun (WGS) entry which is preliminary data.</text>
</comment>
<dbReference type="EMBL" id="CAJNOH010000217">
    <property type="protein sequence ID" value="CAF0949625.1"/>
    <property type="molecule type" value="Genomic_DNA"/>
</dbReference>
<dbReference type="Proteomes" id="UP000663854">
    <property type="component" value="Unassembled WGS sequence"/>
</dbReference>
<proteinExistence type="predicted"/>
<keyword evidence="2" id="KW-0677">Repeat</keyword>
<reference evidence="5" key="1">
    <citation type="submission" date="2021-02" db="EMBL/GenBank/DDBJ databases">
        <authorList>
            <person name="Nowell W R."/>
        </authorList>
    </citation>
    <scope>NUCLEOTIDE SEQUENCE</scope>
</reference>
<dbReference type="Proteomes" id="UP000663870">
    <property type="component" value="Unassembled WGS sequence"/>
</dbReference>
<accession>A0A814D6Q4</accession>
<evidence type="ECO:0000256" key="3">
    <source>
        <dbReference type="SAM" id="MobiDB-lite"/>
    </source>
</evidence>
<feature type="compositionally biased region" description="Acidic residues" evidence="3">
    <location>
        <begin position="225"/>
        <end position="334"/>
    </location>
</feature>
<feature type="compositionally biased region" description="Basic residues" evidence="3">
    <location>
        <begin position="339"/>
        <end position="354"/>
    </location>
</feature>
<evidence type="ECO:0000256" key="1">
    <source>
        <dbReference type="ARBA" id="ARBA00022614"/>
    </source>
</evidence>
<dbReference type="GO" id="GO:0042393">
    <property type="term" value="F:histone binding"/>
    <property type="evidence" value="ECO:0007669"/>
    <property type="project" value="TreeGrafter"/>
</dbReference>